<gene>
    <name evidence="2" type="ORF">E1298_04300</name>
</gene>
<evidence type="ECO:0000259" key="1">
    <source>
        <dbReference type="PROSITE" id="PS51819"/>
    </source>
</evidence>
<feature type="domain" description="VOC" evidence="1">
    <location>
        <begin position="140"/>
        <end position="250"/>
    </location>
</feature>
<dbReference type="PANTHER" id="PTHR33993">
    <property type="entry name" value="GLYOXALASE-RELATED"/>
    <property type="match status" value="1"/>
</dbReference>
<sequence>MTHVTSNAPTGTPTWLDLGIPDIERAKTFYGTLFGWQFEDGGPETGNYNLCMLRGEPVAGMMQHADPQATEFWWNLYFAADDCDGVVKRATDAGGAVVETPMDVMDLGRMAILKDPQGGQFGLWQGRAHIGSRFVNEPGSLVWNDLITPRADEARAFYTAVFEYGLEPVPGMDYTALRRPDGQYIGGINGEPDAPAPSWISYFDVADADEAVRRVRAGGGTVDAEPAETPYGRIASVRDPFGVPFRVMKTAPTPGS</sequence>
<dbReference type="InterPro" id="IPR029068">
    <property type="entry name" value="Glyas_Bleomycin-R_OHBP_Dase"/>
</dbReference>
<dbReference type="Gene3D" id="3.10.180.10">
    <property type="entry name" value="2,3-Dihydroxybiphenyl 1,2-Dioxygenase, domain 1"/>
    <property type="match status" value="2"/>
</dbReference>
<dbReference type="PROSITE" id="PS51819">
    <property type="entry name" value="VOC"/>
    <property type="match status" value="2"/>
</dbReference>
<dbReference type="InterPro" id="IPR037523">
    <property type="entry name" value="VOC_core"/>
</dbReference>
<dbReference type="AlphaFoldDB" id="A0A4V2YZ60"/>
<evidence type="ECO:0000313" key="2">
    <source>
        <dbReference type="EMBL" id="TDD95867.1"/>
    </source>
</evidence>
<organism evidence="2 3">
    <name type="scientific">Actinomadura rubrisoli</name>
    <dbReference type="NCBI Taxonomy" id="2530368"/>
    <lineage>
        <taxon>Bacteria</taxon>
        <taxon>Bacillati</taxon>
        <taxon>Actinomycetota</taxon>
        <taxon>Actinomycetes</taxon>
        <taxon>Streptosporangiales</taxon>
        <taxon>Thermomonosporaceae</taxon>
        <taxon>Actinomadura</taxon>
    </lineage>
</organism>
<reference evidence="2 3" key="1">
    <citation type="submission" date="2019-03" db="EMBL/GenBank/DDBJ databases">
        <title>Draft genome sequences of novel Actinobacteria.</title>
        <authorList>
            <person name="Sahin N."/>
            <person name="Ay H."/>
            <person name="Saygin H."/>
        </authorList>
    </citation>
    <scope>NUCLEOTIDE SEQUENCE [LARGE SCALE GENOMIC DNA]</scope>
    <source>
        <strain evidence="2 3">H3C3</strain>
    </source>
</reference>
<dbReference type="EMBL" id="SMKU01000009">
    <property type="protein sequence ID" value="TDD95867.1"/>
    <property type="molecule type" value="Genomic_DNA"/>
</dbReference>
<accession>A0A4V2YZ60</accession>
<comment type="caution">
    <text evidence="2">The sequence shown here is derived from an EMBL/GenBank/DDBJ whole genome shotgun (WGS) entry which is preliminary data.</text>
</comment>
<dbReference type="PANTHER" id="PTHR33993:SF14">
    <property type="entry name" value="GB|AAF24581.1"/>
    <property type="match status" value="1"/>
</dbReference>
<dbReference type="Proteomes" id="UP000294513">
    <property type="component" value="Unassembled WGS sequence"/>
</dbReference>
<keyword evidence="3" id="KW-1185">Reference proteome</keyword>
<evidence type="ECO:0000313" key="3">
    <source>
        <dbReference type="Proteomes" id="UP000294513"/>
    </source>
</evidence>
<feature type="domain" description="VOC" evidence="1">
    <location>
        <begin position="12"/>
        <end position="126"/>
    </location>
</feature>
<dbReference type="RefSeq" id="WP_131889424.1">
    <property type="nucleotide sequence ID" value="NZ_SMKU01000009.1"/>
</dbReference>
<dbReference type="OrthoDB" id="9793039at2"/>
<protein>
    <submittedName>
        <fullName evidence="2">VOC family protein</fullName>
    </submittedName>
</protein>
<dbReference type="InterPro" id="IPR004360">
    <property type="entry name" value="Glyas_Fos-R_dOase_dom"/>
</dbReference>
<proteinExistence type="predicted"/>
<dbReference type="SUPFAM" id="SSF54593">
    <property type="entry name" value="Glyoxalase/Bleomycin resistance protein/Dihydroxybiphenyl dioxygenase"/>
    <property type="match status" value="1"/>
</dbReference>
<name>A0A4V2YZ60_9ACTN</name>
<dbReference type="Pfam" id="PF00903">
    <property type="entry name" value="Glyoxalase"/>
    <property type="match status" value="2"/>
</dbReference>
<dbReference type="InterPro" id="IPR052164">
    <property type="entry name" value="Anthracycline_SecMetBiosynth"/>
</dbReference>
<dbReference type="CDD" id="cd07247">
    <property type="entry name" value="SgaA_N_like"/>
    <property type="match status" value="2"/>
</dbReference>